<dbReference type="Gene3D" id="3.40.50.300">
    <property type="entry name" value="P-loop containing nucleotide triphosphate hydrolases"/>
    <property type="match status" value="1"/>
</dbReference>
<keyword evidence="3" id="KW-1185">Reference proteome</keyword>
<gene>
    <name evidence="2" type="ORF">JMA39_14805</name>
</gene>
<organism evidence="2 3">
    <name type="scientific">Shewanella schlegeliana</name>
    <dbReference type="NCBI Taxonomy" id="190308"/>
    <lineage>
        <taxon>Bacteria</taxon>
        <taxon>Pseudomonadati</taxon>
        <taxon>Pseudomonadota</taxon>
        <taxon>Gammaproteobacteria</taxon>
        <taxon>Alteromonadales</taxon>
        <taxon>Shewanellaceae</taxon>
        <taxon>Shewanella</taxon>
    </lineage>
</organism>
<feature type="domain" description="Endonuclease GajA/Old nuclease/RecF-like AAA" evidence="1">
    <location>
        <begin position="1"/>
        <end position="123"/>
    </location>
</feature>
<protein>
    <submittedName>
        <fullName evidence="2">AAA family ATPase</fullName>
    </submittedName>
</protein>
<dbReference type="Pfam" id="PF13175">
    <property type="entry name" value="AAA_15"/>
    <property type="match status" value="1"/>
</dbReference>
<proteinExistence type="predicted"/>
<evidence type="ECO:0000259" key="1">
    <source>
        <dbReference type="Pfam" id="PF13175"/>
    </source>
</evidence>
<dbReference type="PANTHER" id="PTHR43581:SF4">
    <property type="entry name" value="ATP_GTP PHOSPHATASE"/>
    <property type="match status" value="1"/>
</dbReference>
<dbReference type="InterPro" id="IPR051396">
    <property type="entry name" value="Bact_Antivir_Def_Nuclease"/>
</dbReference>
<comment type="caution">
    <text evidence="2">The sequence shown here is derived from an EMBL/GenBank/DDBJ whole genome shotgun (WGS) entry which is preliminary data.</text>
</comment>
<accession>A0ABS1T2C2</accession>
<dbReference type="PANTHER" id="PTHR43581">
    <property type="entry name" value="ATP/GTP PHOSPHATASE"/>
    <property type="match status" value="1"/>
</dbReference>
<evidence type="ECO:0000313" key="3">
    <source>
        <dbReference type="Proteomes" id="UP000604898"/>
    </source>
</evidence>
<dbReference type="InterPro" id="IPR041685">
    <property type="entry name" value="AAA_GajA/Old/RecF-like"/>
</dbReference>
<dbReference type="SUPFAM" id="SSF52540">
    <property type="entry name" value="P-loop containing nucleoside triphosphate hydrolases"/>
    <property type="match status" value="1"/>
</dbReference>
<reference evidence="2 3" key="1">
    <citation type="submission" date="2021-01" db="EMBL/GenBank/DDBJ databases">
        <title>Genome sequence of Shewanella schlegeliana JCM 11561.</title>
        <authorList>
            <person name="Zhang H."/>
            <person name="Li C."/>
        </authorList>
    </citation>
    <scope>NUCLEOTIDE SEQUENCE [LARGE SCALE GENOMIC DNA]</scope>
    <source>
        <strain evidence="2 3">JCM 11561</strain>
    </source>
</reference>
<dbReference type="RefSeq" id="WP_202722625.1">
    <property type="nucleotide sequence ID" value="NZ_BPEX01000015.1"/>
</dbReference>
<evidence type="ECO:0000313" key="2">
    <source>
        <dbReference type="EMBL" id="MBL4914375.1"/>
    </source>
</evidence>
<dbReference type="EMBL" id="JAESVD010000008">
    <property type="protein sequence ID" value="MBL4914375.1"/>
    <property type="molecule type" value="Genomic_DNA"/>
</dbReference>
<dbReference type="Proteomes" id="UP000604898">
    <property type="component" value="Unassembled WGS sequence"/>
</dbReference>
<dbReference type="InterPro" id="IPR027417">
    <property type="entry name" value="P-loop_NTPase"/>
</dbReference>
<name>A0ABS1T2C2_9GAMM</name>
<sequence>MKITKVFAKNYKAFPDIELALKDVNLIIGRNGAGKSSLIRLFPLVLDSIINGEEDIICFEPLGIDLAANYSDLVFGHTSTKSMSLGLSFILDGKEYSFITECIFHSDFKKIIPLSFNYKTECEEFTFKNTLIEGNVYTLNGDREVELEFSGLIPISKRINDTDVRECLTPLDVFRNEIVDGYLSYIGPFRRKMERVYPNRFISGINVGSEGQNTPYIISNYDQKENYEFIDSVNEWMRCKLENTEIKIIRDQHSFTINIIKNGISSNIVDHGIGFTQLLPLIISKFARIASDNNGMEIVEQPELHMHPSMCGSIIDLYLMNLDEGNINILETHSKETILRLRRRIAEDKSCKLMDRVQVVYVDQNESGSNIDLIRVLEDGSCSWWPEGVFEEAYEDIIAIEEVLNEY</sequence>